<gene>
    <name evidence="2" type="ORF">A2U01_0016947</name>
</gene>
<dbReference type="Proteomes" id="UP000265520">
    <property type="component" value="Unassembled WGS sequence"/>
</dbReference>
<keyword evidence="2" id="KW-0548">Nucleotidyltransferase</keyword>
<feature type="transmembrane region" description="Helical" evidence="1">
    <location>
        <begin position="138"/>
        <end position="159"/>
    </location>
</feature>
<accession>A0A392NBT7</accession>
<dbReference type="AlphaFoldDB" id="A0A392NBT7"/>
<keyword evidence="2" id="KW-0808">Transferase</keyword>
<sequence>AEGLGALMRKAVEVNRFRPFFVGRENVPISILQYADDTLCIGEATVDNLWTLKAILRGFEMASGLKVNFWKSCLVRVNVSDDFLGMASDFLNCRIGHTPFKYLGLPVGANPRKLATWEPMLNVIRGRLGSWGNKYVSLGGRIVLINAVLSAIPIFYLSFMKMPVKVWREVVKIQRKFLWGGLSKKNRTCWVKWEDICKTKKEDGLGIRDLRLVNISLLAKWRWKLLSQDNEVWKKVVAAKYGGNIIGKVNPGQEMVARLASKWWMDICNLDKNSDWFSTAVVKRVGNGSYTKFWTDIWVENQALCVRFPRLYSISVQKESSIFNMGRWDGN</sequence>
<dbReference type="PANTHER" id="PTHR33116">
    <property type="entry name" value="REVERSE TRANSCRIPTASE ZINC-BINDING DOMAIN-CONTAINING PROTEIN-RELATED-RELATED"/>
    <property type="match status" value="1"/>
</dbReference>
<proteinExistence type="predicted"/>
<reference evidence="2 3" key="1">
    <citation type="journal article" date="2018" name="Front. Plant Sci.">
        <title>Red Clover (Trifolium pratense) and Zigzag Clover (T. medium) - A Picture of Genomic Similarities and Differences.</title>
        <authorList>
            <person name="Dluhosova J."/>
            <person name="Istvanek J."/>
            <person name="Nedelnik J."/>
            <person name="Repkova J."/>
        </authorList>
    </citation>
    <scope>NUCLEOTIDE SEQUENCE [LARGE SCALE GENOMIC DNA]</scope>
    <source>
        <strain evidence="3">cv. 10/8</strain>
        <tissue evidence="2">Leaf</tissue>
    </source>
</reference>
<keyword evidence="1" id="KW-0472">Membrane</keyword>
<keyword evidence="1" id="KW-1133">Transmembrane helix</keyword>
<evidence type="ECO:0000313" key="3">
    <source>
        <dbReference type="Proteomes" id="UP000265520"/>
    </source>
</evidence>
<dbReference type="EMBL" id="LXQA010031187">
    <property type="protein sequence ID" value="MCH95964.1"/>
    <property type="molecule type" value="Genomic_DNA"/>
</dbReference>
<dbReference type="GO" id="GO:0003964">
    <property type="term" value="F:RNA-directed DNA polymerase activity"/>
    <property type="evidence" value="ECO:0007669"/>
    <property type="project" value="UniProtKB-KW"/>
</dbReference>
<name>A0A392NBT7_9FABA</name>
<protein>
    <submittedName>
        <fullName evidence="2">LINE-1 reverse transcriptase like</fullName>
    </submittedName>
</protein>
<keyword evidence="1" id="KW-0812">Transmembrane</keyword>
<feature type="non-terminal residue" evidence="2">
    <location>
        <position position="1"/>
    </location>
</feature>
<dbReference type="PANTHER" id="PTHR33116:SF78">
    <property type="entry name" value="OS12G0587133 PROTEIN"/>
    <property type="match status" value="1"/>
</dbReference>
<evidence type="ECO:0000256" key="1">
    <source>
        <dbReference type="SAM" id="Phobius"/>
    </source>
</evidence>
<organism evidence="2 3">
    <name type="scientific">Trifolium medium</name>
    <dbReference type="NCBI Taxonomy" id="97028"/>
    <lineage>
        <taxon>Eukaryota</taxon>
        <taxon>Viridiplantae</taxon>
        <taxon>Streptophyta</taxon>
        <taxon>Embryophyta</taxon>
        <taxon>Tracheophyta</taxon>
        <taxon>Spermatophyta</taxon>
        <taxon>Magnoliopsida</taxon>
        <taxon>eudicotyledons</taxon>
        <taxon>Gunneridae</taxon>
        <taxon>Pentapetalae</taxon>
        <taxon>rosids</taxon>
        <taxon>fabids</taxon>
        <taxon>Fabales</taxon>
        <taxon>Fabaceae</taxon>
        <taxon>Papilionoideae</taxon>
        <taxon>50 kb inversion clade</taxon>
        <taxon>NPAAA clade</taxon>
        <taxon>Hologalegina</taxon>
        <taxon>IRL clade</taxon>
        <taxon>Trifolieae</taxon>
        <taxon>Trifolium</taxon>
    </lineage>
</organism>
<keyword evidence="2" id="KW-0695">RNA-directed DNA polymerase</keyword>
<comment type="caution">
    <text evidence="2">The sequence shown here is derived from an EMBL/GenBank/DDBJ whole genome shotgun (WGS) entry which is preliminary data.</text>
</comment>
<keyword evidence="3" id="KW-1185">Reference proteome</keyword>
<evidence type="ECO:0000313" key="2">
    <source>
        <dbReference type="EMBL" id="MCH95964.1"/>
    </source>
</evidence>